<feature type="transmembrane region" description="Helical" evidence="2">
    <location>
        <begin position="214"/>
        <end position="234"/>
    </location>
</feature>
<protein>
    <submittedName>
        <fullName evidence="3">Uncharacterized protein</fullName>
    </submittedName>
</protein>
<sequence length="301" mass="33497">MSNSTAMASSSIPLASIIDRAGMMGITCALTVMTYLLVRATPLWWAQKTSIVKGLNVTQILIEFISYFLAVLFRFVNPREICRPYRIFIDVLYYFGFTTAIEVMLILKAQATFTRQFVKRSVIAFGTLLALTRFILGAMAFANIDYSQTYNSAAFTCFSKYDLVLNPIHSQYRIACDLVLSGLFLIPLFEHMRNAADEDNPSASLYVRLFTDGVVYPMIAFIVAFTITLAQMKVASVGSYAQLMFAVVNISVCASMHMMVENTAKALRQRLEDPLSVKLSPSMTSQSVKAEKQSMVAKGEA</sequence>
<feature type="transmembrane region" description="Helical" evidence="2">
    <location>
        <begin position="87"/>
        <end position="107"/>
    </location>
</feature>
<evidence type="ECO:0000256" key="2">
    <source>
        <dbReference type="SAM" id="Phobius"/>
    </source>
</evidence>
<keyword evidence="4" id="KW-1185">Reference proteome</keyword>
<feature type="transmembrane region" description="Helical" evidence="2">
    <location>
        <begin position="240"/>
        <end position="260"/>
    </location>
</feature>
<keyword evidence="2" id="KW-0812">Transmembrane</keyword>
<organism evidence="3 4">
    <name type="scientific">Chytriomyces confervae</name>
    <dbReference type="NCBI Taxonomy" id="246404"/>
    <lineage>
        <taxon>Eukaryota</taxon>
        <taxon>Fungi</taxon>
        <taxon>Fungi incertae sedis</taxon>
        <taxon>Chytridiomycota</taxon>
        <taxon>Chytridiomycota incertae sedis</taxon>
        <taxon>Chytridiomycetes</taxon>
        <taxon>Chytridiales</taxon>
        <taxon>Chytriomycetaceae</taxon>
        <taxon>Chytriomyces</taxon>
    </lineage>
</organism>
<evidence type="ECO:0000256" key="1">
    <source>
        <dbReference type="SAM" id="MobiDB-lite"/>
    </source>
</evidence>
<dbReference type="Proteomes" id="UP000320333">
    <property type="component" value="Unassembled WGS sequence"/>
</dbReference>
<feature type="transmembrane region" description="Helical" evidence="2">
    <location>
        <begin position="122"/>
        <end position="142"/>
    </location>
</feature>
<accession>A0A507E6D0</accession>
<name>A0A507E6D0_9FUNG</name>
<feature type="transmembrane region" description="Helical" evidence="2">
    <location>
        <begin position="57"/>
        <end position="75"/>
    </location>
</feature>
<dbReference type="OrthoDB" id="2160229at2759"/>
<keyword evidence="2" id="KW-1133">Transmembrane helix</keyword>
<evidence type="ECO:0000313" key="4">
    <source>
        <dbReference type="Proteomes" id="UP000320333"/>
    </source>
</evidence>
<dbReference type="AlphaFoldDB" id="A0A507E6D0"/>
<feature type="transmembrane region" description="Helical" evidence="2">
    <location>
        <begin position="21"/>
        <end position="45"/>
    </location>
</feature>
<evidence type="ECO:0000313" key="3">
    <source>
        <dbReference type="EMBL" id="TPX58937.1"/>
    </source>
</evidence>
<proteinExistence type="predicted"/>
<reference evidence="3 4" key="1">
    <citation type="journal article" date="2019" name="Sci. Rep.">
        <title>Comparative genomics of chytrid fungi reveal insights into the obligate biotrophic and pathogenic lifestyle of Synchytrium endobioticum.</title>
        <authorList>
            <person name="van de Vossenberg B.T.L.H."/>
            <person name="Warris S."/>
            <person name="Nguyen H.D.T."/>
            <person name="van Gent-Pelzer M.P.E."/>
            <person name="Joly D.L."/>
            <person name="van de Geest H.C."/>
            <person name="Bonants P.J.M."/>
            <person name="Smith D.S."/>
            <person name="Levesque C.A."/>
            <person name="van der Lee T.A.J."/>
        </authorList>
    </citation>
    <scope>NUCLEOTIDE SEQUENCE [LARGE SCALE GENOMIC DNA]</scope>
    <source>
        <strain evidence="3 4">CBS 675.73</strain>
    </source>
</reference>
<comment type="caution">
    <text evidence="3">The sequence shown here is derived from an EMBL/GenBank/DDBJ whole genome shotgun (WGS) entry which is preliminary data.</text>
</comment>
<keyword evidence="2" id="KW-0472">Membrane</keyword>
<gene>
    <name evidence="3" type="ORF">CcCBS67573_g09117</name>
</gene>
<feature type="region of interest" description="Disordered" evidence="1">
    <location>
        <begin position="282"/>
        <end position="301"/>
    </location>
</feature>
<dbReference type="EMBL" id="QEAP01000726">
    <property type="protein sequence ID" value="TPX58937.1"/>
    <property type="molecule type" value="Genomic_DNA"/>
</dbReference>